<evidence type="ECO:0000259" key="1">
    <source>
        <dbReference type="SMART" id="SM00871"/>
    </source>
</evidence>
<evidence type="ECO:0000313" key="2">
    <source>
        <dbReference type="EMBL" id="GAA2490895.1"/>
    </source>
</evidence>
<proteinExistence type="predicted"/>
<sequence>MNEIRTVETTEQPTAVLRATVPMDELPAFFARAFAAAAATIGQQGQFPVGPPFGLYRGMPTTVVDVEAGFPVTTPVEASGEVVPSTLPGGRVVEAVHVGPYDTMGETYGQVEQWMVGQRLVPGPVVWESYLRDPEHEPDPATWRTVIHWSLA</sequence>
<dbReference type="Gene3D" id="3.20.80.10">
    <property type="entry name" value="Regulatory factor, effector binding domain"/>
    <property type="match status" value="1"/>
</dbReference>
<name>A0ABP5Z230_9MICO</name>
<protein>
    <recommendedName>
        <fullName evidence="1">AraC effector-binding domain-containing protein</fullName>
    </recommendedName>
</protein>
<dbReference type="InterPro" id="IPR010499">
    <property type="entry name" value="AraC_E-bd"/>
</dbReference>
<dbReference type="RefSeq" id="WP_344255927.1">
    <property type="nucleotide sequence ID" value="NZ_BAAARE010000013.1"/>
</dbReference>
<evidence type="ECO:0000313" key="3">
    <source>
        <dbReference type="Proteomes" id="UP001500730"/>
    </source>
</evidence>
<dbReference type="Proteomes" id="UP001500730">
    <property type="component" value="Unassembled WGS sequence"/>
</dbReference>
<comment type="caution">
    <text evidence="2">The sequence shown here is derived from an EMBL/GenBank/DDBJ whole genome shotgun (WGS) entry which is preliminary data.</text>
</comment>
<feature type="domain" description="AraC effector-binding" evidence="1">
    <location>
        <begin position="2"/>
        <end position="152"/>
    </location>
</feature>
<reference evidence="3" key="1">
    <citation type="journal article" date="2019" name="Int. J. Syst. Evol. Microbiol.">
        <title>The Global Catalogue of Microorganisms (GCM) 10K type strain sequencing project: providing services to taxonomists for standard genome sequencing and annotation.</title>
        <authorList>
            <consortium name="The Broad Institute Genomics Platform"/>
            <consortium name="The Broad Institute Genome Sequencing Center for Infectious Disease"/>
            <person name="Wu L."/>
            <person name="Ma J."/>
        </authorList>
    </citation>
    <scope>NUCLEOTIDE SEQUENCE [LARGE SCALE GENOMIC DNA]</scope>
    <source>
        <strain evidence="3">JCM 16259</strain>
    </source>
</reference>
<dbReference type="EMBL" id="BAAARE010000013">
    <property type="protein sequence ID" value="GAA2490895.1"/>
    <property type="molecule type" value="Genomic_DNA"/>
</dbReference>
<keyword evidence="3" id="KW-1185">Reference proteome</keyword>
<gene>
    <name evidence="2" type="ORF">GCM10009858_31190</name>
</gene>
<dbReference type="SMART" id="SM00871">
    <property type="entry name" value="AraC_E_bind"/>
    <property type="match status" value="1"/>
</dbReference>
<dbReference type="SUPFAM" id="SSF55136">
    <property type="entry name" value="Probable bacterial effector-binding domain"/>
    <property type="match status" value="1"/>
</dbReference>
<accession>A0ABP5Z230</accession>
<organism evidence="2 3">
    <name type="scientific">Terrabacter carboxydivorans</name>
    <dbReference type="NCBI Taxonomy" id="619730"/>
    <lineage>
        <taxon>Bacteria</taxon>
        <taxon>Bacillati</taxon>
        <taxon>Actinomycetota</taxon>
        <taxon>Actinomycetes</taxon>
        <taxon>Micrococcales</taxon>
        <taxon>Intrasporangiaceae</taxon>
        <taxon>Terrabacter</taxon>
    </lineage>
</organism>
<dbReference type="Pfam" id="PF06445">
    <property type="entry name" value="GyrI-like"/>
    <property type="match status" value="1"/>
</dbReference>
<dbReference type="InterPro" id="IPR011256">
    <property type="entry name" value="Reg_factor_effector_dom_sf"/>
</dbReference>
<dbReference type="InterPro" id="IPR029442">
    <property type="entry name" value="GyrI-like"/>
</dbReference>